<dbReference type="GO" id="GO:0003676">
    <property type="term" value="F:nucleic acid binding"/>
    <property type="evidence" value="ECO:0007669"/>
    <property type="project" value="InterPro"/>
</dbReference>
<dbReference type="EMBL" id="JAAWWB010000009">
    <property type="protein sequence ID" value="KAG6776061.1"/>
    <property type="molecule type" value="Genomic_DNA"/>
</dbReference>
<comment type="caution">
    <text evidence="2">The sequence shown here is derived from an EMBL/GenBank/DDBJ whole genome shotgun (WGS) entry which is preliminary data.</text>
</comment>
<dbReference type="PANTHER" id="PTHR46565:SF5">
    <property type="entry name" value="COLD SHOCK PROTEIN 2-LIKE"/>
    <property type="match status" value="1"/>
</dbReference>
<proteinExistence type="predicted"/>
<accession>A0A8X8CUA7</accession>
<evidence type="ECO:0000313" key="3">
    <source>
        <dbReference type="Proteomes" id="UP000886885"/>
    </source>
</evidence>
<dbReference type="Proteomes" id="UP000886885">
    <property type="component" value="Chromosome 5A"/>
</dbReference>
<name>A0A8X8CUA7_POPTO</name>
<dbReference type="PROSITE" id="PS51857">
    <property type="entry name" value="CSD_2"/>
    <property type="match status" value="1"/>
</dbReference>
<organism evidence="2 3">
    <name type="scientific">Populus tomentosa</name>
    <name type="common">Chinese white poplar</name>
    <dbReference type="NCBI Taxonomy" id="118781"/>
    <lineage>
        <taxon>Eukaryota</taxon>
        <taxon>Viridiplantae</taxon>
        <taxon>Streptophyta</taxon>
        <taxon>Embryophyta</taxon>
        <taxon>Tracheophyta</taxon>
        <taxon>Spermatophyta</taxon>
        <taxon>Magnoliopsida</taxon>
        <taxon>eudicotyledons</taxon>
        <taxon>Gunneridae</taxon>
        <taxon>Pentapetalae</taxon>
        <taxon>rosids</taxon>
        <taxon>fabids</taxon>
        <taxon>Malpighiales</taxon>
        <taxon>Salicaceae</taxon>
        <taxon>Saliceae</taxon>
        <taxon>Populus</taxon>
    </lineage>
</organism>
<dbReference type="PROSITE" id="PS00352">
    <property type="entry name" value="CSD_1"/>
    <property type="match status" value="1"/>
</dbReference>
<dbReference type="InterPro" id="IPR019844">
    <property type="entry name" value="CSD_CS"/>
</dbReference>
<dbReference type="PANTHER" id="PTHR46565">
    <property type="entry name" value="COLD SHOCK DOMAIN PROTEIN 2"/>
    <property type="match status" value="1"/>
</dbReference>
<keyword evidence="3" id="KW-1185">Reference proteome</keyword>
<dbReference type="InterPro" id="IPR002059">
    <property type="entry name" value="CSP_DNA-bd"/>
</dbReference>
<feature type="domain" description="CSD" evidence="1">
    <location>
        <begin position="6"/>
        <end position="72"/>
    </location>
</feature>
<dbReference type="OrthoDB" id="422005at2759"/>
<dbReference type="AlphaFoldDB" id="A0A8X8CUA7"/>
<dbReference type="Pfam" id="PF00313">
    <property type="entry name" value="CSD"/>
    <property type="match status" value="1"/>
</dbReference>
<evidence type="ECO:0000259" key="1">
    <source>
        <dbReference type="PROSITE" id="PS51857"/>
    </source>
</evidence>
<dbReference type="InterPro" id="IPR011129">
    <property type="entry name" value="CSD"/>
</dbReference>
<dbReference type="CDD" id="cd04458">
    <property type="entry name" value="CSP_CDS"/>
    <property type="match status" value="1"/>
</dbReference>
<evidence type="ECO:0000313" key="2">
    <source>
        <dbReference type="EMBL" id="KAG6776061.1"/>
    </source>
</evidence>
<gene>
    <name evidence="2" type="ORF">POTOM_019564</name>
</gene>
<dbReference type="SMART" id="SM00357">
    <property type="entry name" value="CSP"/>
    <property type="match status" value="1"/>
</dbReference>
<sequence>MAETKRSTGNVKWFSAQKGFGFIAPDDGSEDLFVHQTSIQSDGFRTLSDGQPVEFSVDSGEDGRTKAVDVVGVSRSRRPPRGGRGGGRGYYVGRGRGGFGRGGRSNGGGYEGGGYGGGGRACFNCGRSVTGLSWLVIFEEIPKLVACLACHLHSIKDTPWMIGVLFWAHWKSFWLCHVMLPVQFFYMSNQGQFDFYCHRKPQDHIQEDRVAIEHIDMRKEKELVLFYSLFNLCVENGQLATCTRKKYMPCSLRTANSRQNSVFIAIERMESHLSDSRYNRFDYELHIIQNKMKCIWEAC</sequence>
<reference evidence="2" key="1">
    <citation type="journal article" date="2020" name="bioRxiv">
        <title>Hybrid origin of Populus tomentosa Carr. identified through genome sequencing and phylogenomic analysis.</title>
        <authorList>
            <person name="An X."/>
            <person name="Gao K."/>
            <person name="Chen Z."/>
            <person name="Li J."/>
            <person name="Yang X."/>
            <person name="Yang X."/>
            <person name="Zhou J."/>
            <person name="Guo T."/>
            <person name="Zhao T."/>
            <person name="Huang S."/>
            <person name="Miao D."/>
            <person name="Khan W.U."/>
            <person name="Rao P."/>
            <person name="Ye M."/>
            <person name="Lei B."/>
            <person name="Liao W."/>
            <person name="Wang J."/>
            <person name="Ji L."/>
            <person name="Li Y."/>
            <person name="Guo B."/>
            <person name="Mustafa N.S."/>
            <person name="Li S."/>
            <person name="Yun Q."/>
            <person name="Keller S.R."/>
            <person name="Mao J."/>
            <person name="Zhang R."/>
            <person name="Strauss S.H."/>
        </authorList>
    </citation>
    <scope>NUCLEOTIDE SEQUENCE</scope>
    <source>
        <strain evidence="2">GM15</strain>
        <tissue evidence="2">Leaf</tissue>
    </source>
</reference>
<protein>
    <recommendedName>
        <fullName evidence="1">CSD domain-containing protein</fullName>
    </recommendedName>
</protein>